<dbReference type="GO" id="GO:0008270">
    <property type="term" value="F:zinc ion binding"/>
    <property type="evidence" value="ECO:0007669"/>
    <property type="project" value="UniProtKB-KW"/>
</dbReference>
<dbReference type="InterPro" id="IPR007527">
    <property type="entry name" value="Znf_SWIM"/>
</dbReference>
<evidence type="ECO:0000256" key="1">
    <source>
        <dbReference type="PROSITE-ProRule" id="PRU00325"/>
    </source>
</evidence>
<proteinExistence type="predicted"/>
<feature type="domain" description="SWIM-type" evidence="2">
    <location>
        <begin position="302"/>
        <end position="338"/>
    </location>
</feature>
<dbReference type="PROSITE" id="PS50966">
    <property type="entry name" value="ZF_SWIM"/>
    <property type="match status" value="1"/>
</dbReference>
<dbReference type="Proteomes" id="UP000603453">
    <property type="component" value="Unassembled WGS sequence"/>
</dbReference>
<dbReference type="EMBL" id="JAEPRD010000263">
    <property type="protein sequence ID" value="KAG2192873.1"/>
    <property type="molecule type" value="Genomic_DNA"/>
</dbReference>
<keyword evidence="1" id="KW-0862">Zinc</keyword>
<comment type="caution">
    <text evidence="3">The sequence shown here is derived from an EMBL/GenBank/DDBJ whole genome shotgun (WGS) entry which is preliminary data.</text>
</comment>
<keyword evidence="1" id="KW-0479">Metal-binding</keyword>
<keyword evidence="1" id="KW-0863">Zinc-finger</keyword>
<dbReference type="OrthoDB" id="5598377at2759"/>
<evidence type="ECO:0000259" key="2">
    <source>
        <dbReference type="PROSITE" id="PS50966"/>
    </source>
</evidence>
<name>A0A8H7QI32_9FUNG</name>
<dbReference type="PANTHER" id="PTHR31635">
    <property type="entry name" value="REVERSE TRANSCRIPTASE DOMAIN-CONTAINING PROTEIN-RELATED"/>
    <property type="match status" value="1"/>
</dbReference>
<keyword evidence="4" id="KW-1185">Reference proteome</keyword>
<sequence>MVSFKIWIETKLPSEGYECFTGKLGYTEDPSLFACEFVSPDQKIQMKNSSAFCLDASHSISSNMADILYTLIIRDNSIGRGWPDAYMITNDHGTGLMVEWLQHLRDSRLLVDPEQFTVDCCQAEVNAITNTFDPAKTRIQYCVFHVTQAWNKHLASVSVPGFLPAQNRVLRGEMMSYLQRIVLLVFKKSIPNKRSLWTTSSKTGVLKTSLKFGTWFLGRVRNKRLDKLVFVLVNDVEYYLLQEFERAIQGNGALSPFFKQQRIRELEAEDRTRMVGGPSDVDGEEIRRCQISSFVDGASIDYSIEVTIDDVIMSCSCYDFGKRRQPCTHMYLLKNHTNYSLHFPSSVNNYVVDNVPVLETAPMATTIQQDHNEERKDHFLDNDTVDIARLRSGLRWREQGKTSAGYLKRTIKDKQKARHIDSITDPSTCVTYTDNRDRIDVIEELYSSLYTADPIETDQIQTLLDSIPNERKLNPIHQELLSASISFDYIMEQGGRSPNPSSPGRDGALVEGIFRSSWRDSVMCLLPKKRDLSLLQNWRPISLINCDAKIFTRIINSRMTLAADHIINVHQTNFMRGRFIGVNGIILKFLIDYAHLDPRYNVTVALLVHFMKAYDRVNSKYLRAALSLYGIPPQDSGTPTTHKTLAYPDGVLVVLTLASEYAIFQSHSHIYERASNGKLNTSKTQVLSITGKPLGPNWLNILANHPITDIFGHRSLISLTYLGYFITQSSNQSKYVETLLLEMIDKGFDSHFNRGLSFPGRATLTNTLVLSKLWYSLRLLNTSKIYFIKLDGKIDNFMNYSKKIRRFSVAQLKRPIGEGGLGVLDPVTQHQALQLRWVKPLLNQTPDQTINSSDTAVFWLRHFLSSTMNPVSTLDAGQSSPTRLPLCYIPISFCFQINYAPKLPRT</sequence>
<protein>
    <recommendedName>
        <fullName evidence="2">SWIM-type domain-containing protein</fullName>
    </recommendedName>
</protein>
<evidence type="ECO:0000313" key="3">
    <source>
        <dbReference type="EMBL" id="KAG2192873.1"/>
    </source>
</evidence>
<organism evidence="3 4">
    <name type="scientific">Mucor saturninus</name>
    <dbReference type="NCBI Taxonomy" id="64648"/>
    <lineage>
        <taxon>Eukaryota</taxon>
        <taxon>Fungi</taxon>
        <taxon>Fungi incertae sedis</taxon>
        <taxon>Mucoromycota</taxon>
        <taxon>Mucoromycotina</taxon>
        <taxon>Mucoromycetes</taxon>
        <taxon>Mucorales</taxon>
        <taxon>Mucorineae</taxon>
        <taxon>Mucoraceae</taxon>
        <taxon>Mucor</taxon>
    </lineage>
</organism>
<gene>
    <name evidence="3" type="ORF">INT47_006045</name>
</gene>
<reference evidence="3" key="1">
    <citation type="submission" date="2020-12" db="EMBL/GenBank/DDBJ databases">
        <title>Metabolic potential, ecology and presence of endohyphal bacteria is reflected in genomic diversity of Mucoromycotina.</title>
        <authorList>
            <person name="Muszewska A."/>
            <person name="Okrasinska A."/>
            <person name="Steczkiewicz K."/>
            <person name="Drgas O."/>
            <person name="Orlowska M."/>
            <person name="Perlinska-Lenart U."/>
            <person name="Aleksandrzak-Piekarczyk T."/>
            <person name="Szatraj K."/>
            <person name="Zielenkiewicz U."/>
            <person name="Pilsyk S."/>
            <person name="Malc E."/>
            <person name="Mieczkowski P."/>
            <person name="Kruszewska J.S."/>
            <person name="Biernat P."/>
            <person name="Pawlowska J."/>
        </authorList>
    </citation>
    <scope>NUCLEOTIDE SEQUENCE</scope>
    <source>
        <strain evidence="3">WA0000017839</strain>
    </source>
</reference>
<evidence type="ECO:0000313" key="4">
    <source>
        <dbReference type="Proteomes" id="UP000603453"/>
    </source>
</evidence>
<dbReference type="PANTHER" id="PTHR31635:SF196">
    <property type="entry name" value="REVERSE TRANSCRIPTASE DOMAIN-CONTAINING PROTEIN-RELATED"/>
    <property type="match status" value="1"/>
</dbReference>
<accession>A0A8H7QI32</accession>
<dbReference type="AlphaFoldDB" id="A0A8H7QI32"/>